<dbReference type="InterPro" id="IPR051801">
    <property type="entry name" value="GH28_Enzymes"/>
</dbReference>
<dbReference type="InterPro" id="IPR006626">
    <property type="entry name" value="PbH1"/>
</dbReference>
<evidence type="ECO:0000313" key="5">
    <source>
        <dbReference type="EMBL" id="BBE19594.1"/>
    </source>
</evidence>
<comment type="similarity">
    <text evidence="1 4">Belongs to the glycosyl hydrolase 28 family.</text>
</comment>
<dbReference type="EMBL" id="AP018694">
    <property type="protein sequence ID" value="BBE19594.1"/>
    <property type="molecule type" value="Genomic_DNA"/>
</dbReference>
<dbReference type="SUPFAM" id="SSF51126">
    <property type="entry name" value="Pectin lyase-like"/>
    <property type="match status" value="1"/>
</dbReference>
<dbReference type="Proteomes" id="UP001193389">
    <property type="component" value="Chromosome"/>
</dbReference>
<organism evidence="5 6">
    <name type="scientific">Aquipluma nitroreducens</name>
    <dbReference type="NCBI Taxonomy" id="2010828"/>
    <lineage>
        <taxon>Bacteria</taxon>
        <taxon>Pseudomonadati</taxon>
        <taxon>Bacteroidota</taxon>
        <taxon>Bacteroidia</taxon>
        <taxon>Marinilabiliales</taxon>
        <taxon>Prolixibacteraceae</taxon>
        <taxon>Aquipluma</taxon>
    </lineage>
</organism>
<dbReference type="GO" id="GO:0005975">
    <property type="term" value="P:carbohydrate metabolic process"/>
    <property type="evidence" value="ECO:0007669"/>
    <property type="project" value="InterPro"/>
</dbReference>
<dbReference type="PANTHER" id="PTHR31339">
    <property type="entry name" value="PECTIN LYASE-RELATED"/>
    <property type="match status" value="1"/>
</dbReference>
<keyword evidence="6" id="KW-1185">Reference proteome</keyword>
<dbReference type="Gene3D" id="2.160.20.10">
    <property type="entry name" value="Single-stranded right-handed beta-helix, Pectin lyase-like"/>
    <property type="match status" value="1"/>
</dbReference>
<dbReference type="InterPro" id="IPR012334">
    <property type="entry name" value="Pectin_lyas_fold"/>
</dbReference>
<protein>
    <submittedName>
        <fullName evidence="5">Glycoside hydrolase, family 28</fullName>
    </submittedName>
</protein>
<dbReference type="Pfam" id="PF00295">
    <property type="entry name" value="Glyco_hydro_28"/>
    <property type="match status" value="1"/>
</dbReference>
<evidence type="ECO:0000256" key="4">
    <source>
        <dbReference type="RuleBase" id="RU361169"/>
    </source>
</evidence>
<accession>A0A5K7SEA8</accession>
<dbReference type="KEGG" id="anf:AQPE_3780"/>
<evidence type="ECO:0000256" key="3">
    <source>
        <dbReference type="ARBA" id="ARBA00023295"/>
    </source>
</evidence>
<proteinExistence type="inferred from homology"/>
<dbReference type="InterPro" id="IPR000743">
    <property type="entry name" value="Glyco_hydro_28"/>
</dbReference>
<reference evidence="5" key="1">
    <citation type="journal article" date="2020" name="Int. J. Syst. Evol. Microbiol.">
        <title>Aquipluma nitroreducens gen. nov. sp. nov., a novel facultatively anaerobic bacterium isolated from a freshwater lake.</title>
        <authorList>
            <person name="Watanabe M."/>
            <person name="Kojima H."/>
            <person name="Fukui M."/>
        </authorList>
    </citation>
    <scope>NUCLEOTIDE SEQUENCE</scope>
    <source>
        <strain evidence="5">MeG22</strain>
    </source>
</reference>
<gene>
    <name evidence="5" type="ORF">AQPE_3780</name>
</gene>
<dbReference type="SMART" id="SM00710">
    <property type="entry name" value="PbH1"/>
    <property type="match status" value="6"/>
</dbReference>
<name>A0A5K7SEA8_9BACT</name>
<keyword evidence="2 4" id="KW-0378">Hydrolase</keyword>
<dbReference type="AlphaFoldDB" id="A0A5K7SEA8"/>
<dbReference type="PANTHER" id="PTHR31339:SF9">
    <property type="entry name" value="PLASMIN AND FIBRONECTIN-BINDING PROTEIN A"/>
    <property type="match status" value="1"/>
</dbReference>
<sequence>MKFSQLIRKNILVLAFLPSIVFGQQKQINIVDLGAKGDGVTDNTLIIQKAIDEASASGNGKVIVPAGTFLTGVIHVKSNVEINLAENAVWLGSAKRIDYGAKDASPLIVAKGQHDFSITGKGVIDGNGKELIKDIYAMLNAGTLEDSEWQTYNPWNQKRPEERNRPKIILFQNCDSIRVKGITIKNGLMWVQDYRSCTNVTIDNIKVRSTTFLNNDGIDITDSKNVRITNCDIDCADDGICLKSSLRNEGCENVYVANCRVRSSASALKLGTASWGGFRNITIRDITVYDTYRSAIAIEAVDGGILEDVDVQNIKATNTGNAIFIRLGHRNADAVISQLRRVHIANVKVEIPLGKPDKGYPEEGPIVRYPHNVFPSSVSGFDGHPVEDVTLENVEVIYEGGGNTQVASLPIDSLSKIPEQIAEYPEFSMFGELPAWAFYVRHVNSLKLKNISVNAKNSDYRSAFVFDDVVGLEMGKIKIEENDSNPQIIMKRVTERSIDIDNNMKKEIR</sequence>
<evidence type="ECO:0000256" key="1">
    <source>
        <dbReference type="ARBA" id="ARBA00008834"/>
    </source>
</evidence>
<dbReference type="GO" id="GO:0004650">
    <property type="term" value="F:polygalacturonase activity"/>
    <property type="evidence" value="ECO:0007669"/>
    <property type="project" value="InterPro"/>
</dbReference>
<dbReference type="InterPro" id="IPR011050">
    <property type="entry name" value="Pectin_lyase_fold/virulence"/>
</dbReference>
<evidence type="ECO:0000313" key="6">
    <source>
        <dbReference type="Proteomes" id="UP001193389"/>
    </source>
</evidence>
<keyword evidence="3 4" id="KW-0326">Glycosidase</keyword>
<evidence type="ECO:0000256" key="2">
    <source>
        <dbReference type="ARBA" id="ARBA00022801"/>
    </source>
</evidence>